<reference evidence="1 2" key="1">
    <citation type="journal article" date="2012" name="J. Bacteriol.">
        <title>Genome sequence of Mycobacterium hassiacum DSM 44199, a rare source of heat-stable mycobacterial proteins.</title>
        <authorList>
            <person name="Tiago I."/>
            <person name="Maranha A."/>
            <person name="Mendes V."/>
            <person name="Alarico S."/>
            <person name="Moynihan P.J."/>
            <person name="Clarke A.J."/>
            <person name="Macedo-Ribeiro S."/>
            <person name="Pereira P.J."/>
            <person name="Empadinhas N."/>
        </authorList>
    </citation>
    <scope>NUCLEOTIDE SEQUENCE [LARGE SCALE GENOMIC DNA]</scope>
    <source>
        <strain evidence="2">DSM 44199 / CIP 105218 / JCM 12690 / 3849</strain>
    </source>
</reference>
<evidence type="ECO:0000313" key="2">
    <source>
        <dbReference type="Proteomes" id="UP000006265"/>
    </source>
</evidence>
<accession>K5BL35</accession>
<protein>
    <submittedName>
        <fullName evidence="1">Uncharacterized protein</fullName>
    </submittedName>
</protein>
<dbReference type="RefSeq" id="WP_005623118.1">
    <property type="nucleotide sequence ID" value="NZ_AMRA01000002.1"/>
</dbReference>
<dbReference type="AlphaFoldDB" id="K5BL35"/>
<comment type="caution">
    <text evidence="1">The sequence shown here is derived from an EMBL/GenBank/DDBJ whole genome shotgun (WGS) entry which is preliminary data.</text>
</comment>
<dbReference type="Proteomes" id="UP000006265">
    <property type="component" value="Unassembled WGS sequence"/>
</dbReference>
<proteinExistence type="predicted"/>
<organism evidence="1 2">
    <name type="scientific">Mycolicibacterium hassiacum (strain DSM 44199 / CIP 105218 / JCM 12690 / 3849)</name>
    <name type="common">Mycobacterium hassiacum</name>
    <dbReference type="NCBI Taxonomy" id="1122247"/>
    <lineage>
        <taxon>Bacteria</taxon>
        <taxon>Bacillati</taxon>
        <taxon>Actinomycetota</taxon>
        <taxon>Actinomycetes</taxon>
        <taxon>Mycobacteriales</taxon>
        <taxon>Mycobacteriaceae</taxon>
        <taxon>Mycolicibacterium</taxon>
    </lineage>
</organism>
<dbReference type="STRING" id="1122247.GCA_000379865_00752"/>
<sequence length="40" mass="4311">MKRVLLAAALIAAIAGTALWRSRRGAEVWYAAPSSRPEIS</sequence>
<keyword evidence="2" id="KW-1185">Reference proteome</keyword>
<dbReference type="EMBL" id="AMRA01000002">
    <property type="protein sequence ID" value="EKF25924.1"/>
    <property type="molecule type" value="Genomic_DNA"/>
</dbReference>
<name>K5BL35_MYCHD</name>
<gene>
    <name evidence="1" type="ORF">C731_0043</name>
</gene>
<evidence type="ECO:0000313" key="1">
    <source>
        <dbReference type="EMBL" id="EKF25924.1"/>
    </source>
</evidence>
<dbReference type="PATRIC" id="fig|1122247.3.peg.41"/>